<protein>
    <submittedName>
        <fullName evidence="2">Triple gene block protein 3</fullName>
    </submittedName>
</protein>
<feature type="transmembrane region" description="Helical" evidence="1">
    <location>
        <begin position="149"/>
        <end position="173"/>
    </location>
</feature>
<name>A0A0U2QF78_9VIRU</name>
<evidence type="ECO:0000256" key="1">
    <source>
        <dbReference type="SAM" id="Phobius"/>
    </source>
</evidence>
<evidence type="ECO:0000313" key="2">
    <source>
        <dbReference type="EMBL" id="ALT22317.1"/>
    </source>
</evidence>
<keyword evidence="1" id="KW-0472">Membrane</keyword>
<reference evidence="2" key="1">
    <citation type="journal article" date="2016" name="Arch. Virol.">
        <title>Molecular and biological characterisation of two novel pomo-like viruses associated with potato (Solanum tuberosum) fields in Colombia.</title>
        <authorList>
            <person name="Gil J.F."/>
            <person name="Adams I."/>
            <person name="Boonham N."/>
            <person name="Nielsen S.L."/>
            <person name="Nicolaisen M."/>
        </authorList>
    </citation>
    <scope>NUCLEOTIDE SEQUENCE</scope>
    <source>
        <strain evidence="2">IS16</strain>
    </source>
</reference>
<dbReference type="EMBL" id="KT225278">
    <property type="protein sequence ID" value="ALT22317.1"/>
    <property type="molecule type" value="Genomic_RNA"/>
</dbReference>
<gene>
    <name evidence="2" type="primary">tgbp3</name>
</gene>
<accession>A0A0U2QF78</accession>
<dbReference type="Pfam" id="PF04530">
    <property type="entry name" value="Viral_Beta_CD"/>
    <property type="match status" value="1"/>
</dbReference>
<proteinExistence type="predicted"/>
<sequence>MPTEDPPVIEHSSTCCCQYCSWEDSYTPTYGLQDRNAVSPVEVTVRKETTSFSLHYLLLCSFVCLVLGIVMTLYYNGSRSGDEGSYSHYYQDLNSVEIKFGSQPLDPEVIKAVHHFQNAPFGYFSGLKENKPIQEIPVERSFVTIEVDLLYLFGLVLRLFCFVAVLFFFYVCYIN</sequence>
<keyword evidence="1" id="KW-0812">Transmembrane</keyword>
<organism evidence="2">
    <name type="scientific">Soil-borne virus 2</name>
    <dbReference type="NCBI Taxonomy" id="1770234"/>
    <lineage>
        <taxon>Viruses</taxon>
        <taxon>Riboviria</taxon>
        <taxon>Orthornavirae</taxon>
        <taxon>Kitrinoviricota</taxon>
        <taxon>Alsuviricetes</taxon>
        <taxon>Martellivirales</taxon>
        <taxon>Virgaviridae</taxon>
        <taxon>Pomovirus</taxon>
    </lineage>
</organism>
<feature type="transmembrane region" description="Helical" evidence="1">
    <location>
        <begin position="56"/>
        <end position="75"/>
    </location>
</feature>
<keyword evidence="1" id="KW-1133">Transmembrane helix</keyword>
<dbReference type="InterPro" id="IPR007617">
    <property type="entry name" value="Viral_beta_CD"/>
</dbReference>